<gene>
    <name evidence="1" type="ORF">FB465_6319</name>
</gene>
<name>A0A561F010_9ACTN</name>
<accession>A0A561F010</accession>
<comment type="caution">
    <text evidence="1">The sequence shown here is derived from an EMBL/GenBank/DDBJ whole genome shotgun (WGS) entry which is preliminary data.</text>
</comment>
<proteinExistence type="predicted"/>
<dbReference type="RefSeq" id="WP_145795933.1">
    <property type="nucleotide sequence ID" value="NZ_BAAABR010000047.1"/>
</dbReference>
<evidence type="ECO:0000313" key="1">
    <source>
        <dbReference type="EMBL" id="TWE21152.1"/>
    </source>
</evidence>
<dbReference type="AlphaFoldDB" id="A0A561F010"/>
<reference evidence="1 2" key="1">
    <citation type="submission" date="2019-06" db="EMBL/GenBank/DDBJ databases">
        <title>Sequencing the genomes of 1000 actinobacteria strains.</title>
        <authorList>
            <person name="Klenk H.-P."/>
        </authorList>
    </citation>
    <scope>NUCLEOTIDE SEQUENCE [LARGE SCALE GENOMIC DNA]</scope>
    <source>
        <strain evidence="1 2">DSM 41649</strain>
    </source>
</reference>
<evidence type="ECO:0000313" key="2">
    <source>
        <dbReference type="Proteomes" id="UP000318416"/>
    </source>
</evidence>
<dbReference type="InterPro" id="IPR046214">
    <property type="entry name" value="DUF6247"/>
</dbReference>
<dbReference type="Pfam" id="PF19760">
    <property type="entry name" value="DUF6247"/>
    <property type="match status" value="1"/>
</dbReference>
<keyword evidence="2" id="KW-1185">Reference proteome</keyword>
<sequence length="114" mass="12771">MITQAIGPHAMPSLSDGSLAAIRATITAFAPRRLPELERERDQAFSQALETDSLGPVHLFLRRWREVAADERDLAIATRFLREDREDRDSEERHEVSIEIAAILLTAAAEAHRG</sequence>
<dbReference type="EMBL" id="VIVR01000001">
    <property type="protein sequence ID" value="TWE21152.1"/>
    <property type="molecule type" value="Genomic_DNA"/>
</dbReference>
<dbReference type="Proteomes" id="UP000318416">
    <property type="component" value="Unassembled WGS sequence"/>
</dbReference>
<protein>
    <submittedName>
        <fullName evidence="1">Uncharacterized protein</fullName>
    </submittedName>
</protein>
<organism evidence="1 2">
    <name type="scientific">Kitasatospora atroaurantiaca</name>
    <dbReference type="NCBI Taxonomy" id="285545"/>
    <lineage>
        <taxon>Bacteria</taxon>
        <taxon>Bacillati</taxon>
        <taxon>Actinomycetota</taxon>
        <taxon>Actinomycetes</taxon>
        <taxon>Kitasatosporales</taxon>
        <taxon>Streptomycetaceae</taxon>
        <taxon>Kitasatospora</taxon>
    </lineage>
</organism>